<sequence length="208" mass="23252">MILILFCIVSVVHLFVLYFVPDNVTLKIGSKIAPILVLIFFSFLEGNWKGRGGKFIFAGLIFSLFGDSFLGLPGNYFVFGLGSFLVAQILYSVGFSVGNPVHIVRAIPYFVFGISFYIWILPGIGTSLYVPVGAYMIAICVMGWRSVSRECSKSELWKSWAGSLLFILSDSLIATRKFTTVPIPWIGVWIMSTYYAAQFLIYESVEEN</sequence>
<keyword evidence="5 6" id="KW-0472">Membrane</keyword>
<comment type="similarity">
    <text evidence="2">Belongs to the TMEM86 family.</text>
</comment>
<dbReference type="EMBL" id="AHMY02000013">
    <property type="protein sequence ID" value="EKO17138.1"/>
    <property type="molecule type" value="Genomic_DNA"/>
</dbReference>
<accession>A0A0E2B8C0</accession>
<evidence type="ECO:0000313" key="7">
    <source>
        <dbReference type="EMBL" id="EKO17138.1"/>
    </source>
</evidence>
<dbReference type="AlphaFoldDB" id="A0A0E2B8C0"/>
<feature type="transmembrane region" description="Helical" evidence="6">
    <location>
        <begin position="181"/>
        <end position="202"/>
    </location>
</feature>
<dbReference type="GO" id="GO:0016020">
    <property type="term" value="C:membrane"/>
    <property type="evidence" value="ECO:0007669"/>
    <property type="project" value="UniProtKB-SubCell"/>
</dbReference>
<dbReference type="Proteomes" id="UP000006253">
    <property type="component" value="Unassembled WGS sequence"/>
</dbReference>
<evidence type="ECO:0000256" key="3">
    <source>
        <dbReference type="ARBA" id="ARBA00022692"/>
    </source>
</evidence>
<feature type="transmembrane region" description="Helical" evidence="6">
    <location>
        <begin position="78"/>
        <end position="96"/>
    </location>
</feature>
<feature type="transmembrane region" description="Helical" evidence="6">
    <location>
        <begin position="24"/>
        <end position="43"/>
    </location>
</feature>
<evidence type="ECO:0000256" key="5">
    <source>
        <dbReference type="ARBA" id="ARBA00023136"/>
    </source>
</evidence>
<dbReference type="Pfam" id="PF07947">
    <property type="entry name" value="YhhN"/>
    <property type="match status" value="1"/>
</dbReference>
<dbReference type="InterPro" id="IPR012506">
    <property type="entry name" value="TMEM86B-like"/>
</dbReference>
<dbReference type="PANTHER" id="PTHR31885:SF6">
    <property type="entry name" value="GH04784P"/>
    <property type="match status" value="1"/>
</dbReference>
<evidence type="ECO:0000256" key="1">
    <source>
        <dbReference type="ARBA" id="ARBA00004141"/>
    </source>
</evidence>
<evidence type="ECO:0000256" key="2">
    <source>
        <dbReference type="ARBA" id="ARBA00007375"/>
    </source>
</evidence>
<evidence type="ECO:0000313" key="8">
    <source>
        <dbReference type="Proteomes" id="UP000006253"/>
    </source>
</evidence>
<dbReference type="GO" id="GO:0016787">
    <property type="term" value="F:hydrolase activity"/>
    <property type="evidence" value="ECO:0007669"/>
    <property type="project" value="TreeGrafter"/>
</dbReference>
<organism evidence="7 8">
    <name type="scientific">Leptospira kirschneri str. H1</name>
    <dbReference type="NCBI Taxonomy" id="1049966"/>
    <lineage>
        <taxon>Bacteria</taxon>
        <taxon>Pseudomonadati</taxon>
        <taxon>Spirochaetota</taxon>
        <taxon>Spirochaetia</taxon>
        <taxon>Leptospirales</taxon>
        <taxon>Leptospiraceae</taxon>
        <taxon>Leptospira</taxon>
    </lineage>
</organism>
<comment type="subcellular location">
    <subcellularLocation>
        <location evidence="1">Membrane</location>
        <topology evidence="1">Multi-pass membrane protein</topology>
    </subcellularLocation>
</comment>
<gene>
    <name evidence="7" type="ORF">LEP1GSC081_4351</name>
</gene>
<dbReference type="RefSeq" id="WP_004764476.1">
    <property type="nucleotide sequence ID" value="NZ_AHMY02000013.1"/>
</dbReference>
<keyword evidence="3 6" id="KW-0812">Transmembrane</keyword>
<protein>
    <submittedName>
        <fullName evidence="7">YhhN-like protein</fullName>
    </submittedName>
</protein>
<proteinExistence type="inferred from homology"/>
<evidence type="ECO:0000256" key="4">
    <source>
        <dbReference type="ARBA" id="ARBA00022989"/>
    </source>
</evidence>
<name>A0A0E2B8C0_9LEPT</name>
<reference evidence="7 8" key="1">
    <citation type="submission" date="2012-10" db="EMBL/GenBank/DDBJ databases">
        <authorList>
            <person name="Harkins D.M."/>
            <person name="Durkin A.S."/>
            <person name="Brinkac L.M."/>
            <person name="Selengut J.D."/>
            <person name="Sanka R."/>
            <person name="DePew J."/>
            <person name="Purushe J."/>
            <person name="Peacock S.J."/>
            <person name="Thaipadungpanit J."/>
            <person name="Wuthiekanun V.W."/>
            <person name="Day N.P."/>
            <person name="Vinetz J.M."/>
            <person name="Sutton G.G."/>
            <person name="Nelson W.C."/>
            <person name="Fouts D.E."/>
        </authorList>
    </citation>
    <scope>NUCLEOTIDE SEQUENCE [LARGE SCALE GENOMIC DNA]</scope>
    <source>
        <strain evidence="7 8">H1</strain>
    </source>
</reference>
<keyword evidence="4 6" id="KW-1133">Transmembrane helix</keyword>
<dbReference type="PANTHER" id="PTHR31885">
    <property type="entry name" value="GH04784P"/>
    <property type="match status" value="1"/>
</dbReference>
<feature type="transmembrane region" description="Helical" evidence="6">
    <location>
        <begin position="55"/>
        <end position="72"/>
    </location>
</feature>
<evidence type="ECO:0000256" key="6">
    <source>
        <dbReference type="SAM" id="Phobius"/>
    </source>
</evidence>
<comment type="caution">
    <text evidence="7">The sequence shown here is derived from an EMBL/GenBank/DDBJ whole genome shotgun (WGS) entry which is preliminary data.</text>
</comment>